<keyword evidence="1" id="KW-0472">Membrane</keyword>
<feature type="transmembrane region" description="Helical" evidence="1">
    <location>
        <begin position="159"/>
        <end position="177"/>
    </location>
</feature>
<dbReference type="PANTHER" id="PTHR40448">
    <property type="entry name" value="TWO-COMPONENT SENSOR HISTIDINE KINASE"/>
    <property type="match status" value="1"/>
</dbReference>
<evidence type="ECO:0000259" key="2">
    <source>
        <dbReference type="Pfam" id="PF14501"/>
    </source>
</evidence>
<dbReference type="Gene3D" id="3.30.565.10">
    <property type="entry name" value="Histidine kinase-like ATPase, C-terminal domain"/>
    <property type="match status" value="1"/>
</dbReference>
<feature type="transmembrane region" description="Helical" evidence="1">
    <location>
        <begin position="79"/>
        <end position="103"/>
    </location>
</feature>
<gene>
    <name evidence="4" type="ORF">DIY07_09330</name>
    <name evidence="3" type="ORF">DQ08_09270</name>
</gene>
<accession>A0A3L8GB36</accession>
<evidence type="ECO:0000313" key="4">
    <source>
        <dbReference type="EMBL" id="RLU55016.1"/>
    </source>
</evidence>
<protein>
    <submittedName>
        <fullName evidence="4">GHKL domain-containing protein</fullName>
    </submittedName>
    <submittedName>
        <fullName evidence="3">Histidine kinase</fullName>
    </submittedName>
</protein>
<keyword evidence="1" id="KW-1133">Transmembrane helix</keyword>
<feature type="transmembrane region" description="Helical" evidence="1">
    <location>
        <begin position="192"/>
        <end position="212"/>
    </location>
</feature>
<evidence type="ECO:0000313" key="6">
    <source>
        <dbReference type="Proteomes" id="UP000269148"/>
    </source>
</evidence>
<proteinExistence type="predicted"/>
<organism evidence="4 6">
    <name type="scientific">Streptococcus iniae</name>
    <name type="common">Streptococcus shiloi</name>
    <dbReference type="NCBI Taxonomy" id="1346"/>
    <lineage>
        <taxon>Bacteria</taxon>
        <taxon>Bacillati</taxon>
        <taxon>Bacillota</taxon>
        <taxon>Bacilli</taxon>
        <taxon>Lactobacillales</taxon>
        <taxon>Streptococcaceae</taxon>
        <taxon>Streptococcus</taxon>
    </lineage>
</organism>
<dbReference type="InterPro" id="IPR036890">
    <property type="entry name" value="HATPase_C_sf"/>
</dbReference>
<keyword evidence="1" id="KW-0812">Transmembrane</keyword>
<dbReference type="PANTHER" id="PTHR40448:SF1">
    <property type="entry name" value="TWO-COMPONENT SENSOR HISTIDINE KINASE"/>
    <property type="match status" value="1"/>
</dbReference>
<dbReference type="KEGG" id="siq:DQ08_09270"/>
<dbReference type="OrthoDB" id="1656061at2"/>
<dbReference type="RefSeq" id="WP_003100198.1">
    <property type="nucleotide sequence ID" value="NZ_CP010783.1"/>
</dbReference>
<feature type="transmembrane region" description="Helical" evidence="1">
    <location>
        <begin position="39"/>
        <end position="67"/>
    </location>
</feature>
<evidence type="ECO:0000256" key="1">
    <source>
        <dbReference type="SAM" id="Phobius"/>
    </source>
</evidence>
<keyword evidence="3" id="KW-0418">Kinase</keyword>
<evidence type="ECO:0000313" key="5">
    <source>
        <dbReference type="Proteomes" id="UP000025245"/>
    </source>
</evidence>
<dbReference type="Pfam" id="PF14501">
    <property type="entry name" value="HATPase_c_5"/>
    <property type="match status" value="1"/>
</dbReference>
<sequence length="448" mass="52458">MIGIYIMCFFLSMIIYYITEIKIFTFLSDIRLVLWEKLFIISTALFFSQVDFLTPLLIDPVLFFSILKLKSKQLPYLQTLFLAFFPSVFIDLFSRFLLIILFPSLVIVKEFEMQALLLNILAFVLIYPCFALVNYFIGKDYRLIFITSGTIRAKNFYKIFLIFILAYYVDIFLILGFDDPFLHYQSFQNNDLAYQVLFFIFTFLFLFLLSYFNHKSKHFLELEIKKEQEDYIENLESYGKHLEQLYREMKIFQEDYSRRLQTLEAAIDNETTEKIQETYYHILNQSSEFWDDKHYNISKLAPIKISSVKSLLSAKIVEAEKKGIETLIEVPDQIIEVPIPELDLLLILSVFLDNAIEAALKSEKPRMTIAYFLNGNEQRLHIANSTKEASISISRLFKEGYSTKGDKRGIGLSNVQTILGKHPHLSLQTKSQDYEFSQMLTILAKGKS</sequence>
<keyword evidence="5" id="KW-1185">Reference proteome</keyword>
<dbReference type="InterPro" id="IPR032834">
    <property type="entry name" value="NatK-like_C"/>
</dbReference>
<dbReference type="SUPFAM" id="SSF55874">
    <property type="entry name" value="ATPase domain of HSP90 chaperone/DNA topoisomerase II/histidine kinase"/>
    <property type="match status" value="1"/>
</dbReference>
<evidence type="ECO:0000313" key="3">
    <source>
        <dbReference type="EMBL" id="AHY16620.1"/>
    </source>
</evidence>
<dbReference type="KEGG" id="sio:DW64_09250"/>
<dbReference type="AlphaFoldDB" id="A0A3L8GB36"/>
<keyword evidence="3" id="KW-0808">Transferase</keyword>
<reference evidence="3 5" key="1">
    <citation type="journal article" date="2014" name="Genome Announc.">
        <title>Complete Genome Sequence of a Virulent Strain, Streptococcus iniae ISET0901, Isolated from Diseased Tilapia.</title>
        <authorList>
            <person name="Pridgeon J.W."/>
            <person name="Zhang D."/>
            <person name="Zhang L."/>
        </authorList>
    </citation>
    <scope>NUCLEOTIDE SEQUENCE [LARGE SCALE GENOMIC DNA]</scope>
    <source>
        <strain evidence="3 5">ISET0901</strain>
    </source>
</reference>
<dbReference type="Proteomes" id="UP000269148">
    <property type="component" value="Unassembled WGS sequence"/>
</dbReference>
<dbReference type="EMBL" id="CP007586">
    <property type="protein sequence ID" value="AHY16620.1"/>
    <property type="molecule type" value="Genomic_DNA"/>
</dbReference>
<feature type="domain" description="Sensor histidine kinase NatK-like C-terminal" evidence="2">
    <location>
        <begin position="342"/>
        <end position="442"/>
    </location>
</feature>
<feature type="transmembrane region" description="Helical" evidence="1">
    <location>
        <begin position="7"/>
        <end position="27"/>
    </location>
</feature>
<dbReference type="Proteomes" id="UP000025245">
    <property type="component" value="Chromosome"/>
</dbReference>
<name>A0A3L8GB36_STRIN</name>
<dbReference type="KEGG" id="siz:SI82_09235"/>
<dbReference type="GO" id="GO:0016301">
    <property type="term" value="F:kinase activity"/>
    <property type="evidence" value="ECO:0007669"/>
    <property type="project" value="UniProtKB-KW"/>
</dbReference>
<dbReference type="STRING" id="1346.BMF34_09250"/>
<dbReference type="GO" id="GO:0042802">
    <property type="term" value="F:identical protein binding"/>
    <property type="evidence" value="ECO:0007669"/>
    <property type="project" value="TreeGrafter"/>
</dbReference>
<feature type="transmembrane region" description="Helical" evidence="1">
    <location>
        <begin position="115"/>
        <end position="138"/>
    </location>
</feature>
<dbReference type="GeneID" id="35765714"/>
<dbReference type="SMR" id="A0A3L8GB36"/>
<dbReference type="EMBL" id="QLQD01000080">
    <property type="protein sequence ID" value="RLU55016.1"/>
    <property type="molecule type" value="Genomic_DNA"/>
</dbReference>
<reference evidence="4 6" key="2">
    <citation type="submission" date="2018-06" db="EMBL/GenBank/DDBJ databases">
        <title>Mutators as drivers of adaptation in pathogenic bacteria and a risk factor for host jumps and vaccine escape.</title>
        <authorList>
            <person name="Barnes A.C."/>
            <person name="Silayeva O."/>
        </authorList>
    </citation>
    <scope>NUCLEOTIDE SEQUENCE [LARGE SCALE GENOMIC DNA]</scope>
    <source>
        <strain evidence="4 6">QMA0445</strain>
    </source>
</reference>